<gene>
    <name evidence="1" type="ORF">LXE91_26710</name>
</gene>
<organism evidence="1 2">
    <name type="scientific">Burkholderia contaminans</name>
    <dbReference type="NCBI Taxonomy" id="488447"/>
    <lineage>
        <taxon>Bacteria</taxon>
        <taxon>Pseudomonadati</taxon>
        <taxon>Pseudomonadota</taxon>
        <taxon>Betaproteobacteria</taxon>
        <taxon>Burkholderiales</taxon>
        <taxon>Burkholderiaceae</taxon>
        <taxon>Burkholderia</taxon>
        <taxon>Burkholderia cepacia complex</taxon>
    </lineage>
</organism>
<reference evidence="1 2" key="1">
    <citation type="submission" date="2021-12" db="EMBL/GenBank/DDBJ databases">
        <title>Genomic and phenotypic characterization of three Burkholderia contaminans isolates recovered from different sources.</title>
        <authorList>
            <person name="Lopez De Volder A."/>
            <person name="Fan Y."/>
            <person name="Nunvar J."/>
            <person name="Herrera T."/>
            <person name="Timp W."/>
            <person name="Degrossi J."/>
        </authorList>
    </citation>
    <scope>NUCLEOTIDE SEQUENCE [LARGE SCALE GENOMIC DNA]</scope>
    <source>
        <strain evidence="1 2">LMG 23361</strain>
    </source>
</reference>
<dbReference type="Proteomes" id="UP001220209">
    <property type="component" value="Chromosome 2"/>
</dbReference>
<dbReference type="GeneID" id="93189005"/>
<evidence type="ECO:0000313" key="1">
    <source>
        <dbReference type="EMBL" id="WFN19552.1"/>
    </source>
</evidence>
<sequence length="186" mass="18795">MAVSLSSAQAGPIYVDRRSRGFRSPCGRFVPARAGTKETAMRIRTALSQVILPAALLPGLTAHAMADEARTVAVESAAGVAPGAAPSPPAARADQADPAAAAQAASFGVAMTPDQLDEHRGGDALIGQNYLTGTVADNVANRVSTGSNSITDGSFANASGLPTVIQNTGANVLIQNATVLNVRFGN</sequence>
<protein>
    <submittedName>
        <fullName evidence="1">Uncharacterized protein</fullName>
    </submittedName>
</protein>
<dbReference type="AlphaFoldDB" id="A0ABD7Y3E0"/>
<dbReference type="EMBL" id="CP090641">
    <property type="protein sequence ID" value="WFN19552.1"/>
    <property type="molecule type" value="Genomic_DNA"/>
</dbReference>
<evidence type="ECO:0000313" key="2">
    <source>
        <dbReference type="Proteomes" id="UP001220209"/>
    </source>
</evidence>
<accession>A0ABD7Y3E0</accession>
<proteinExistence type="predicted"/>
<name>A0ABD7Y3E0_9BURK</name>
<dbReference type="RefSeq" id="WP_223274261.1">
    <property type="nucleotide sequence ID" value="NZ_AP018357.1"/>
</dbReference>